<evidence type="ECO:0000313" key="7">
    <source>
        <dbReference type="Proteomes" id="UP000323380"/>
    </source>
</evidence>
<comment type="caution">
    <text evidence="6">The sequence shown here is derived from an EMBL/GenBank/DDBJ whole genome shotgun (WGS) entry which is preliminary data.</text>
</comment>
<feature type="domain" description="Solute-binding protein family 3/N-terminal" evidence="5">
    <location>
        <begin position="40"/>
        <end position="262"/>
    </location>
</feature>
<dbReference type="Pfam" id="PF09084">
    <property type="entry name" value="NMT1"/>
    <property type="match status" value="1"/>
</dbReference>
<dbReference type="Gene3D" id="3.40.190.10">
    <property type="entry name" value="Periplasmic binding protein-like II"/>
    <property type="match status" value="2"/>
</dbReference>
<dbReference type="PROSITE" id="PS51257">
    <property type="entry name" value="PROKAR_LIPOPROTEIN"/>
    <property type="match status" value="1"/>
</dbReference>
<dbReference type="AlphaFoldDB" id="A0A5D0NF80"/>
<organism evidence="6 7">
    <name type="scientific">Actinomadura chibensis</name>
    <dbReference type="NCBI Taxonomy" id="392828"/>
    <lineage>
        <taxon>Bacteria</taxon>
        <taxon>Bacillati</taxon>
        <taxon>Actinomycetota</taxon>
        <taxon>Actinomycetes</taxon>
        <taxon>Streptosporangiales</taxon>
        <taxon>Thermomonosporaceae</taxon>
        <taxon>Actinomadura</taxon>
    </lineage>
</organism>
<dbReference type="Proteomes" id="UP000323380">
    <property type="component" value="Unassembled WGS sequence"/>
</dbReference>
<dbReference type="STRING" id="1220554.GCA_001552135_04103"/>
<dbReference type="SMART" id="SM00062">
    <property type="entry name" value="PBPb"/>
    <property type="match status" value="1"/>
</dbReference>
<dbReference type="InterPro" id="IPR001638">
    <property type="entry name" value="Solute-binding_3/MltF_N"/>
</dbReference>
<evidence type="ECO:0000256" key="4">
    <source>
        <dbReference type="SAM" id="SignalP"/>
    </source>
</evidence>
<evidence type="ECO:0000256" key="2">
    <source>
        <dbReference type="ARBA" id="ARBA00010742"/>
    </source>
</evidence>
<name>A0A5D0NF80_9ACTN</name>
<sequence length="326" mass="34431">MRQSLRLSALVSAAALLLSTAVGCGDSDDSSGGGGLEKDTVTVAALPLADDAAVYIAQKEKLFEKEGLKVEIKPVQQSTQAIPALVKGDVNVIAGGNYVSFLQANAKGTLKLSILAEGASLTSHMMDVLVMPDSKIRTPKDLEGKKVAVNLLNNIQSLTLNAILKANNVDASKVQYIQVPFPQMATALQKGQVDAIHSVEPFTSGTEKALGARVAVDAGSEPVTNTPIAGYLSTQDFVKDNPKTAAAFQRAIFKAQEIASSDRKRVEQVLPTYTKIDAKVAGVITLPGYPSSLNTTRMQRVVDLMTAAGLVKEKPDLKAILFQPAS</sequence>
<feature type="signal peptide" evidence="4">
    <location>
        <begin position="1"/>
        <end position="24"/>
    </location>
</feature>
<comment type="subcellular location">
    <subcellularLocation>
        <location evidence="1">Periplasm</location>
    </subcellularLocation>
</comment>
<accession>A0A5D0NF80</accession>
<proteinExistence type="inferred from homology"/>
<dbReference type="GO" id="GO:0042597">
    <property type="term" value="C:periplasmic space"/>
    <property type="evidence" value="ECO:0007669"/>
    <property type="project" value="UniProtKB-SubCell"/>
</dbReference>
<comment type="similarity">
    <text evidence="2">Belongs to the bacterial solute-binding protein SsuA/TauA family.</text>
</comment>
<protein>
    <submittedName>
        <fullName evidence="6">ABC transporter substrate-binding protein</fullName>
    </submittedName>
</protein>
<evidence type="ECO:0000256" key="3">
    <source>
        <dbReference type="ARBA" id="ARBA00022729"/>
    </source>
</evidence>
<dbReference type="PANTHER" id="PTHR30024">
    <property type="entry name" value="ALIPHATIC SULFONATES-BINDING PROTEIN-RELATED"/>
    <property type="match status" value="1"/>
</dbReference>
<keyword evidence="3 4" id="KW-0732">Signal</keyword>
<dbReference type="EMBL" id="VSFG01000007">
    <property type="protein sequence ID" value="TYB42831.1"/>
    <property type="molecule type" value="Genomic_DNA"/>
</dbReference>
<gene>
    <name evidence="6" type="ORF">FXF69_29075</name>
</gene>
<keyword evidence="7" id="KW-1185">Reference proteome</keyword>
<dbReference type="InterPro" id="IPR015168">
    <property type="entry name" value="SsuA/THI5"/>
</dbReference>
<feature type="chain" id="PRO_5039084417" evidence="4">
    <location>
        <begin position="25"/>
        <end position="326"/>
    </location>
</feature>
<evidence type="ECO:0000313" key="6">
    <source>
        <dbReference type="EMBL" id="TYB42831.1"/>
    </source>
</evidence>
<evidence type="ECO:0000256" key="1">
    <source>
        <dbReference type="ARBA" id="ARBA00004418"/>
    </source>
</evidence>
<reference evidence="6 7" key="1">
    <citation type="submission" date="2019-08" db="EMBL/GenBank/DDBJ databases">
        <title>Actinomadura sp. nov. CYP1-5 isolated from mountain soil.</title>
        <authorList>
            <person name="Songsumanus A."/>
            <person name="Kuncharoen N."/>
            <person name="Kudo T."/>
            <person name="Yuki M."/>
            <person name="Igarashi Y."/>
            <person name="Tanasupawat S."/>
        </authorList>
    </citation>
    <scope>NUCLEOTIDE SEQUENCE [LARGE SCALE GENOMIC DNA]</scope>
    <source>
        <strain evidence="6 7">JCM 14158</strain>
    </source>
</reference>
<dbReference type="RefSeq" id="WP_083980905.1">
    <property type="nucleotide sequence ID" value="NZ_VSFG01000007.1"/>
</dbReference>
<dbReference type="PANTHER" id="PTHR30024:SF47">
    <property type="entry name" value="TAURINE-BINDING PERIPLASMIC PROTEIN"/>
    <property type="match status" value="1"/>
</dbReference>
<dbReference type="SUPFAM" id="SSF53850">
    <property type="entry name" value="Periplasmic binding protein-like II"/>
    <property type="match status" value="1"/>
</dbReference>
<evidence type="ECO:0000259" key="5">
    <source>
        <dbReference type="SMART" id="SM00062"/>
    </source>
</evidence>